<keyword evidence="2" id="KW-1185">Reference proteome</keyword>
<gene>
    <name evidence="1" type="ORF">O6H91_21G064500</name>
</gene>
<proteinExistence type="predicted"/>
<accession>A0ACC2AL75</accession>
<dbReference type="EMBL" id="CM055112">
    <property type="protein sequence ID" value="KAJ7518338.1"/>
    <property type="molecule type" value="Genomic_DNA"/>
</dbReference>
<evidence type="ECO:0000313" key="1">
    <source>
        <dbReference type="EMBL" id="KAJ7518338.1"/>
    </source>
</evidence>
<comment type="caution">
    <text evidence="1">The sequence shown here is derived from an EMBL/GenBank/DDBJ whole genome shotgun (WGS) entry which is preliminary data.</text>
</comment>
<organism evidence="1 2">
    <name type="scientific">Diphasiastrum complanatum</name>
    <name type="common">Issler's clubmoss</name>
    <name type="synonym">Lycopodium complanatum</name>
    <dbReference type="NCBI Taxonomy" id="34168"/>
    <lineage>
        <taxon>Eukaryota</taxon>
        <taxon>Viridiplantae</taxon>
        <taxon>Streptophyta</taxon>
        <taxon>Embryophyta</taxon>
        <taxon>Tracheophyta</taxon>
        <taxon>Lycopodiopsida</taxon>
        <taxon>Lycopodiales</taxon>
        <taxon>Lycopodiaceae</taxon>
        <taxon>Lycopodioideae</taxon>
        <taxon>Diphasiastrum</taxon>
    </lineage>
</organism>
<protein>
    <submittedName>
        <fullName evidence="1">Uncharacterized protein</fullName>
    </submittedName>
</protein>
<evidence type="ECO:0000313" key="2">
    <source>
        <dbReference type="Proteomes" id="UP001162992"/>
    </source>
</evidence>
<reference evidence="2" key="1">
    <citation type="journal article" date="2024" name="Proc. Natl. Acad. Sci. U.S.A.">
        <title>Extraordinary preservation of gene collinearity over three hundred million years revealed in homosporous lycophytes.</title>
        <authorList>
            <person name="Li C."/>
            <person name="Wickell D."/>
            <person name="Kuo L.Y."/>
            <person name="Chen X."/>
            <person name="Nie B."/>
            <person name="Liao X."/>
            <person name="Peng D."/>
            <person name="Ji J."/>
            <person name="Jenkins J."/>
            <person name="Williams M."/>
            <person name="Shu S."/>
            <person name="Plott C."/>
            <person name="Barry K."/>
            <person name="Rajasekar S."/>
            <person name="Grimwood J."/>
            <person name="Han X."/>
            <person name="Sun S."/>
            <person name="Hou Z."/>
            <person name="He W."/>
            <person name="Dai G."/>
            <person name="Sun C."/>
            <person name="Schmutz J."/>
            <person name="Leebens-Mack J.H."/>
            <person name="Li F.W."/>
            <person name="Wang L."/>
        </authorList>
    </citation>
    <scope>NUCLEOTIDE SEQUENCE [LARGE SCALE GENOMIC DNA]</scope>
    <source>
        <strain evidence="2">cv. PW_Plant_1</strain>
    </source>
</reference>
<name>A0ACC2AL75_DIPCM</name>
<dbReference type="Proteomes" id="UP001162992">
    <property type="component" value="Chromosome 21"/>
</dbReference>
<sequence>MQCHSCVRFHALQPWLGQNWQKPTSVCIQPPRLLESPSLTSKRNACDNETCRLNLARLQVTRKVVSCGATSFMDYGAEKSSDQPQQVSVLHRLQHLQHTASSATSLQDSGKEQTLDGLHNEDTSSTGQTLQSCLRDVSSLSEPGLELIGAPARSYKASNELATPPRTEQDEAGQSGVETGTTMKNLHMVEGFVGSYEASNERTTPWTEQDKAEHCGVETGAMVKTVKMKEGKTGTDGGFLNKEDEVVEVKGSLEPGKAYLEKNGTTDICHGGLNEEIEHYEPKIGDEVMGVVVSGTDKRIDIDIGADMLGYMLAKEVIPFDPNKMEELAWDIPEVSTEDEQNNNAPLYNVKIVRDQEILSMENPKGGLLDVGTVISAEVLGRTLSGRPLLSIRRIAHRIAWERLRQIQEEKEPIEVQIREWNTGGLCAKIEGLRGFLPKEQFLKYPEGGILELKEQVGKRMFVCVIATDESTNKLILSERDAWVWRFLHPGCLLEGTVTRLYSFGAVVKVDGSGISGLLHISNISKVRVSQVRDVLSVDEKIKAIVVPSPPDKLSFSTAELESEQGLMLQDKQRVFREAETMAKMIRKTHNLESRRLAPNLQDRTDSHVRKNGNVVANLEWLEFMYG</sequence>